<keyword evidence="5" id="KW-1003">Cell membrane</keyword>
<dbReference type="RefSeq" id="WP_344658845.1">
    <property type="nucleotide sequence ID" value="NZ_BAAAQM010000024.1"/>
</dbReference>
<evidence type="ECO:0000256" key="1">
    <source>
        <dbReference type="ARBA" id="ARBA00004418"/>
    </source>
</evidence>
<dbReference type="InterPro" id="IPR044527">
    <property type="entry name" value="NrtA/CpmA_ABC-bd_dom"/>
</dbReference>
<evidence type="ECO:0000256" key="2">
    <source>
        <dbReference type="ARBA" id="ARBA00004533"/>
    </source>
</evidence>
<proteinExistence type="inferred from homology"/>
<feature type="signal peptide" evidence="9">
    <location>
        <begin position="1"/>
        <end position="32"/>
    </location>
</feature>
<dbReference type="Gene3D" id="3.40.190.10">
    <property type="entry name" value="Periplasmic binding protein-like II"/>
    <property type="match status" value="2"/>
</dbReference>
<dbReference type="PANTHER" id="PTHR30024">
    <property type="entry name" value="ALIPHATIC SULFONATES-BINDING PROTEIN-RELATED"/>
    <property type="match status" value="1"/>
</dbReference>
<comment type="similarity">
    <text evidence="3">Belongs to the bacterial solute-binding protein SsuA/TauA family.</text>
</comment>
<evidence type="ECO:0000256" key="3">
    <source>
        <dbReference type="ARBA" id="ARBA00010742"/>
    </source>
</evidence>
<evidence type="ECO:0000313" key="10">
    <source>
        <dbReference type="EMBL" id="GAA1977720.1"/>
    </source>
</evidence>
<keyword evidence="4" id="KW-0813">Transport</keyword>
<feature type="chain" id="PRO_5047119684" evidence="9">
    <location>
        <begin position="33"/>
        <end position="377"/>
    </location>
</feature>
<gene>
    <name evidence="10" type="ORF">GCM10009838_42730</name>
</gene>
<keyword evidence="6" id="KW-0997">Cell inner membrane</keyword>
<accession>A0ABN2RZU9</accession>
<dbReference type="PANTHER" id="PTHR30024:SF47">
    <property type="entry name" value="TAURINE-BINDING PERIPLASMIC PROTEIN"/>
    <property type="match status" value="1"/>
</dbReference>
<comment type="caution">
    <text evidence="10">The sequence shown here is derived from an EMBL/GenBank/DDBJ whole genome shotgun (WGS) entry which is preliminary data.</text>
</comment>
<evidence type="ECO:0000256" key="6">
    <source>
        <dbReference type="ARBA" id="ARBA00022519"/>
    </source>
</evidence>
<keyword evidence="7 9" id="KW-0732">Signal</keyword>
<dbReference type="NCBIfam" id="TIGR01728">
    <property type="entry name" value="SsuA_fam"/>
    <property type="match status" value="1"/>
</dbReference>
<keyword evidence="11" id="KW-1185">Reference proteome</keyword>
<evidence type="ECO:0000256" key="7">
    <source>
        <dbReference type="ARBA" id="ARBA00022729"/>
    </source>
</evidence>
<reference evidence="10 11" key="1">
    <citation type="journal article" date="2019" name="Int. J. Syst. Evol. Microbiol.">
        <title>The Global Catalogue of Microorganisms (GCM) 10K type strain sequencing project: providing services to taxonomists for standard genome sequencing and annotation.</title>
        <authorList>
            <consortium name="The Broad Institute Genomics Platform"/>
            <consortium name="The Broad Institute Genome Sequencing Center for Infectious Disease"/>
            <person name="Wu L."/>
            <person name="Ma J."/>
        </authorList>
    </citation>
    <scope>NUCLEOTIDE SEQUENCE [LARGE SCALE GENOMIC DNA]</scope>
    <source>
        <strain evidence="10 11">JCM 16013</strain>
    </source>
</reference>
<dbReference type="CDD" id="cd13553">
    <property type="entry name" value="PBP2_NrtA_CpmA_like"/>
    <property type="match status" value="1"/>
</dbReference>
<sequence>MIRKAFSAAAATAAAVWMIASLVIVIAAYASAAQGSSGSGSSQSASTSSETSSGTASTAASELRLGYFANVTHTTAVVGVAHGDFAKALGSTKLTTQIYNAGPAEMTALLGGQLDAAYVGPSSALAAFTQSHGEALRIVAGATTGGAELVVRPSIGSAADLRGKVLATPQKGNTQDVALRSWLKQNGLTANADGTGDVSVDPQDNAATLDQFKAGHIDGAWLPEPWASRMVLEAGAKVLVDERDQWPGGRFAATNLVVSADFLAAHPDTVRALIAGQLAANQWITASPDEARQLVNDQLKKLTGKALSPAEIQRAFGEQAVTDDPLAASLHASADHAVAAGLLKKTDLHGIFDLTALNTELAAQGRPAVSDAGLAKK</sequence>
<dbReference type="EMBL" id="BAAAQM010000024">
    <property type="protein sequence ID" value="GAA1977720.1"/>
    <property type="molecule type" value="Genomic_DNA"/>
</dbReference>
<evidence type="ECO:0000256" key="5">
    <source>
        <dbReference type="ARBA" id="ARBA00022475"/>
    </source>
</evidence>
<organism evidence="10 11">
    <name type="scientific">Catenulispora subtropica</name>
    <dbReference type="NCBI Taxonomy" id="450798"/>
    <lineage>
        <taxon>Bacteria</taxon>
        <taxon>Bacillati</taxon>
        <taxon>Actinomycetota</taxon>
        <taxon>Actinomycetes</taxon>
        <taxon>Catenulisporales</taxon>
        <taxon>Catenulisporaceae</taxon>
        <taxon>Catenulispora</taxon>
    </lineage>
</organism>
<keyword evidence="8" id="KW-0472">Membrane</keyword>
<protein>
    <submittedName>
        <fullName evidence="10">ABC transporter substrate-binding protein</fullName>
    </submittedName>
</protein>
<evidence type="ECO:0000256" key="8">
    <source>
        <dbReference type="ARBA" id="ARBA00023136"/>
    </source>
</evidence>
<dbReference type="Proteomes" id="UP001499854">
    <property type="component" value="Unassembled WGS sequence"/>
</dbReference>
<dbReference type="InterPro" id="IPR010067">
    <property type="entry name" value="ABC_SsuA_sub-bd"/>
</dbReference>
<evidence type="ECO:0000256" key="9">
    <source>
        <dbReference type="SAM" id="SignalP"/>
    </source>
</evidence>
<dbReference type="SUPFAM" id="SSF53850">
    <property type="entry name" value="Periplasmic binding protein-like II"/>
    <property type="match status" value="1"/>
</dbReference>
<name>A0ABN2RZU9_9ACTN</name>
<dbReference type="Pfam" id="PF13379">
    <property type="entry name" value="NMT1_2"/>
    <property type="match status" value="1"/>
</dbReference>
<evidence type="ECO:0000313" key="11">
    <source>
        <dbReference type="Proteomes" id="UP001499854"/>
    </source>
</evidence>
<evidence type="ECO:0000256" key="4">
    <source>
        <dbReference type="ARBA" id="ARBA00022448"/>
    </source>
</evidence>
<comment type="subcellular location">
    <subcellularLocation>
        <location evidence="2">Cell inner membrane</location>
    </subcellularLocation>
    <subcellularLocation>
        <location evidence="1">Periplasm</location>
    </subcellularLocation>
</comment>